<dbReference type="EMBL" id="LT629745">
    <property type="protein sequence ID" value="SDR65933.1"/>
    <property type="molecule type" value="Genomic_DNA"/>
</dbReference>
<dbReference type="RefSeq" id="WP_089660937.1">
    <property type="nucleotide sequence ID" value="NZ_LT629745.1"/>
</dbReference>
<name>A0A1H1KUH2_9FLAO</name>
<organism evidence="2 3">
    <name type="scientific">Christiangramia echinicola</name>
    <dbReference type="NCBI Taxonomy" id="279359"/>
    <lineage>
        <taxon>Bacteria</taxon>
        <taxon>Pseudomonadati</taxon>
        <taxon>Bacteroidota</taxon>
        <taxon>Flavobacteriia</taxon>
        <taxon>Flavobacteriales</taxon>
        <taxon>Flavobacteriaceae</taxon>
        <taxon>Christiangramia</taxon>
    </lineage>
</organism>
<keyword evidence="1" id="KW-0812">Transmembrane</keyword>
<reference evidence="2 3" key="1">
    <citation type="submission" date="2016-10" db="EMBL/GenBank/DDBJ databases">
        <authorList>
            <person name="Varghese N."/>
            <person name="Submissions S."/>
        </authorList>
    </citation>
    <scope>NUCLEOTIDE SEQUENCE [LARGE SCALE GENOMIC DNA]</scope>
    <source>
        <strain evidence="2 3">Mar_2010_102</strain>
    </source>
</reference>
<evidence type="ECO:0000313" key="2">
    <source>
        <dbReference type="EMBL" id="SDR65933.1"/>
    </source>
</evidence>
<dbReference type="AlphaFoldDB" id="A0A1H1KUH2"/>
<protein>
    <submittedName>
        <fullName evidence="2">Uncharacterized protein</fullName>
    </submittedName>
</protein>
<feature type="transmembrane region" description="Helical" evidence="1">
    <location>
        <begin position="7"/>
        <end position="29"/>
    </location>
</feature>
<accession>A0A1H1KUH2</accession>
<keyword evidence="1" id="KW-1133">Transmembrane helix</keyword>
<evidence type="ECO:0000313" key="3">
    <source>
        <dbReference type="Proteomes" id="UP000198858"/>
    </source>
</evidence>
<keyword evidence="3" id="KW-1185">Reference proteome</keyword>
<evidence type="ECO:0000256" key="1">
    <source>
        <dbReference type="SAM" id="Phobius"/>
    </source>
</evidence>
<proteinExistence type="predicted"/>
<keyword evidence="1" id="KW-0472">Membrane</keyword>
<dbReference type="Proteomes" id="UP000198858">
    <property type="component" value="Chromosome I"/>
</dbReference>
<sequence length="82" mass="9526">MIILEKIAIVLLIGCVIYLWNKFIVPFVIKTVGNFHRKHNSKNLNRQPVKFAVQNEAIIIRVFSIFYWIAGLLISLGIIMDR</sequence>
<dbReference type="STRING" id="1250231.SAMN04488552_0215"/>
<feature type="transmembrane region" description="Helical" evidence="1">
    <location>
        <begin position="58"/>
        <end position="79"/>
    </location>
</feature>
<gene>
    <name evidence="2" type="ORF">SAMN04488552_0215</name>
</gene>